<sequence>MAITRRIKPADAIGLRDKLRDAYTRKNNNEIITFVKDHLKEPKRNAYLAEAQASSGRTAVAVTTPCIVFLMFGRFDYPTTQQDGTVKWTEINSAGFGYELDGGNEILLHMTTAVVILEAEI</sequence>
<dbReference type="AlphaFoldDB" id="A0A2H4S5S8"/>
<gene>
    <name evidence="1" type="ORF">A9K55_002446</name>
</gene>
<organism evidence="1 2">
    <name type="scientific">Cordyceps militaris</name>
    <name type="common">Caterpillar fungus</name>
    <name type="synonym">Clavaria militaris</name>
    <dbReference type="NCBI Taxonomy" id="73501"/>
    <lineage>
        <taxon>Eukaryota</taxon>
        <taxon>Fungi</taxon>
        <taxon>Dikarya</taxon>
        <taxon>Ascomycota</taxon>
        <taxon>Pezizomycotina</taxon>
        <taxon>Sordariomycetes</taxon>
        <taxon>Hypocreomycetidae</taxon>
        <taxon>Hypocreales</taxon>
        <taxon>Cordycipitaceae</taxon>
        <taxon>Cordyceps</taxon>
    </lineage>
</organism>
<evidence type="ECO:0000313" key="2">
    <source>
        <dbReference type="Proteomes" id="UP000323067"/>
    </source>
</evidence>
<dbReference type="Proteomes" id="UP000323067">
    <property type="component" value="Chromosome iv"/>
</dbReference>
<dbReference type="EMBL" id="CP023322">
    <property type="protein sequence ID" value="ATY58449.1"/>
    <property type="molecule type" value="Genomic_DNA"/>
</dbReference>
<name>A0A2H4S5S8_CORMI</name>
<evidence type="ECO:0000313" key="1">
    <source>
        <dbReference type="EMBL" id="ATY58449.1"/>
    </source>
</evidence>
<dbReference type="VEuPathDB" id="FungiDB:A9K55_002446"/>
<reference evidence="1 2" key="1">
    <citation type="journal article" date="2017" name="BMC Genomics">
        <title>Chromosome level assembly and secondary metabolite potential of the parasitic fungus Cordyceps militaris.</title>
        <authorList>
            <person name="Kramer G.J."/>
            <person name="Nodwell J.R."/>
        </authorList>
    </citation>
    <scope>NUCLEOTIDE SEQUENCE [LARGE SCALE GENOMIC DNA]</scope>
    <source>
        <strain evidence="1 2">ATCC 34164</strain>
    </source>
</reference>
<proteinExistence type="predicted"/>
<protein>
    <submittedName>
        <fullName evidence="1">Uncharacterized protein</fullName>
    </submittedName>
</protein>
<accession>A0A2H4S5S8</accession>